<sequence>MSEIRRKKAIKMVVNGGSVASAMRKAGYSKAYSKHSDKFTKTKKVQKEIKPILKRLEEERDQALERAKGIRNKAKYKDLIDSTEKLTKLIQLLSGKSTENLTFVDYIKNVKRP</sequence>
<evidence type="ECO:0000313" key="1">
    <source>
        <dbReference type="EMBL" id="PIR72602.1"/>
    </source>
</evidence>
<protein>
    <submittedName>
        <fullName evidence="1">Uncharacterized protein</fullName>
    </submittedName>
</protein>
<name>A0A2M6NSH5_9BACT</name>
<proteinExistence type="predicted"/>
<gene>
    <name evidence="1" type="ORF">COU42_00760</name>
</gene>
<dbReference type="Proteomes" id="UP000228756">
    <property type="component" value="Unassembled WGS sequence"/>
</dbReference>
<organism evidence="1 2">
    <name type="scientific">Candidatus Nealsonbacteria bacterium CG10_big_fil_rev_8_21_14_0_10_36_24</name>
    <dbReference type="NCBI Taxonomy" id="1974710"/>
    <lineage>
        <taxon>Bacteria</taxon>
        <taxon>Candidatus Nealsoniibacteriota</taxon>
    </lineage>
</organism>
<accession>A0A2M6NSH5</accession>
<dbReference type="EMBL" id="PFCJ01000008">
    <property type="protein sequence ID" value="PIR72602.1"/>
    <property type="molecule type" value="Genomic_DNA"/>
</dbReference>
<evidence type="ECO:0000313" key="2">
    <source>
        <dbReference type="Proteomes" id="UP000228756"/>
    </source>
</evidence>
<reference evidence="2" key="1">
    <citation type="submission" date="2017-09" db="EMBL/GenBank/DDBJ databases">
        <title>Depth-based differentiation of microbial function through sediment-hosted aquifers and enrichment of novel symbionts in the deep terrestrial subsurface.</title>
        <authorList>
            <person name="Probst A.J."/>
            <person name="Ladd B."/>
            <person name="Jarett J.K."/>
            <person name="Geller-Mcgrath D.E."/>
            <person name="Sieber C.M.K."/>
            <person name="Emerson J.B."/>
            <person name="Anantharaman K."/>
            <person name="Thomas B.C."/>
            <person name="Malmstrom R."/>
            <person name="Stieglmeier M."/>
            <person name="Klingl A."/>
            <person name="Woyke T."/>
            <person name="Ryan C.M."/>
            <person name="Banfield J.F."/>
        </authorList>
    </citation>
    <scope>NUCLEOTIDE SEQUENCE [LARGE SCALE GENOMIC DNA]</scope>
</reference>
<comment type="caution">
    <text evidence="1">The sequence shown here is derived from an EMBL/GenBank/DDBJ whole genome shotgun (WGS) entry which is preliminary data.</text>
</comment>
<dbReference type="AlphaFoldDB" id="A0A2M6NSH5"/>